<organism evidence="1 2">
    <name type="scientific">Thelohanellus kitauei</name>
    <name type="common">Myxosporean</name>
    <dbReference type="NCBI Taxonomy" id="669202"/>
    <lineage>
        <taxon>Eukaryota</taxon>
        <taxon>Metazoa</taxon>
        <taxon>Cnidaria</taxon>
        <taxon>Myxozoa</taxon>
        <taxon>Myxosporea</taxon>
        <taxon>Bivalvulida</taxon>
        <taxon>Platysporina</taxon>
        <taxon>Myxobolidae</taxon>
        <taxon>Thelohanellus</taxon>
    </lineage>
</organism>
<reference evidence="1 2" key="1">
    <citation type="journal article" date="2014" name="Genome Biol. Evol.">
        <title>The genome of the myxosporean Thelohanellus kitauei shows adaptations to nutrient acquisition within its fish host.</title>
        <authorList>
            <person name="Yang Y."/>
            <person name="Xiong J."/>
            <person name="Zhou Z."/>
            <person name="Huo F."/>
            <person name="Miao W."/>
            <person name="Ran C."/>
            <person name="Liu Y."/>
            <person name="Zhang J."/>
            <person name="Feng J."/>
            <person name="Wang M."/>
            <person name="Wang M."/>
            <person name="Wang L."/>
            <person name="Yao B."/>
        </authorList>
    </citation>
    <scope>NUCLEOTIDE SEQUENCE [LARGE SCALE GENOMIC DNA]</scope>
    <source>
        <strain evidence="1">Wuqing</strain>
    </source>
</reference>
<evidence type="ECO:0000313" key="2">
    <source>
        <dbReference type="Proteomes" id="UP000031668"/>
    </source>
</evidence>
<keyword evidence="2" id="KW-1185">Reference proteome</keyword>
<evidence type="ECO:0000313" key="1">
    <source>
        <dbReference type="EMBL" id="KII73909.1"/>
    </source>
</evidence>
<comment type="caution">
    <text evidence="1">The sequence shown here is derived from an EMBL/GenBank/DDBJ whole genome shotgun (WGS) entry which is preliminary data.</text>
</comment>
<proteinExistence type="predicted"/>
<dbReference type="EMBL" id="JWZT01000607">
    <property type="protein sequence ID" value="KII73909.1"/>
    <property type="molecule type" value="Genomic_DNA"/>
</dbReference>
<dbReference type="AlphaFoldDB" id="A0A0C2J7X2"/>
<dbReference type="Proteomes" id="UP000031668">
    <property type="component" value="Unassembled WGS sequence"/>
</dbReference>
<accession>A0A0C2J7X2</accession>
<sequence length="226" mass="26081">MSCRPHGFSDCLNFGEDLMDFLKWFNCNLLKDQAIAMKVSFLLELWKQRTLLRECRIKRNNTFRPTSGAINEEVITIMKIGNGKEIIRMIDTSSPRSITNIKCITNFWCYPNPFLNSVNGSKINFVGAVNFRNTINQTWHICKFLVSDNLTFDAITGRDSIVQANAIISYSRGPKMRILENTFPIAFSDQSWICEQQHLLSIEFQFIGIRPSYNDATVFLRRSQNS</sequence>
<name>A0A0C2J7X2_THEKT</name>
<gene>
    <name evidence="1" type="ORF">RF11_15611</name>
</gene>
<protein>
    <submittedName>
        <fullName evidence="1">Uncharacterized protein</fullName>
    </submittedName>
</protein>